<dbReference type="Gene3D" id="3.80.10.10">
    <property type="entry name" value="Ribonuclease Inhibitor"/>
    <property type="match status" value="1"/>
</dbReference>
<keyword evidence="1" id="KW-0732">Signal</keyword>
<feature type="signal peptide" evidence="1">
    <location>
        <begin position="1"/>
        <end position="20"/>
    </location>
</feature>
<protein>
    <recommendedName>
        <fullName evidence="4">Cell surface protein</fullName>
    </recommendedName>
</protein>
<organism evidence="2 3">
    <name type="scientific">Brachyspira suanatina</name>
    <dbReference type="NCBI Taxonomy" id="381802"/>
    <lineage>
        <taxon>Bacteria</taxon>
        <taxon>Pseudomonadati</taxon>
        <taxon>Spirochaetota</taxon>
        <taxon>Spirochaetia</taxon>
        <taxon>Brachyspirales</taxon>
        <taxon>Brachyspiraceae</taxon>
        <taxon>Brachyspira</taxon>
    </lineage>
</organism>
<dbReference type="RefSeq" id="WP_048593698.1">
    <property type="nucleotide sequence ID" value="NZ_CVLB01000001.1"/>
</dbReference>
<dbReference type="Proteomes" id="UP000043763">
    <property type="component" value="Unassembled WGS sequence"/>
</dbReference>
<dbReference type="EMBL" id="CVLB01000001">
    <property type="protein sequence ID" value="CRF32104.1"/>
    <property type="molecule type" value="Genomic_DNA"/>
</dbReference>
<dbReference type="InterPro" id="IPR026906">
    <property type="entry name" value="LRR_5"/>
</dbReference>
<dbReference type="Pfam" id="PF13306">
    <property type="entry name" value="LRR_5"/>
    <property type="match status" value="1"/>
</dbReference>
<dbReference type="PROSITE" id="PS51257">
    <property type="entry name" value="PROKAR_LIPOPROTEIN"/>
    <property type="match status" value="1"/>
</dbReference>
<proteinExistence type="predicted"/>
<gene>
    <name evidence="2" type="ORF">BRSU_0577</name>
</gene>
<dbReference type="OrthoDB" id="307364at2"/>
<evidence type="ECO:0000313" key="2">
    <source>
        <dbReference type="EMBL" id="CRF32104.1"/>
    </source>
</evidence>
<name>A0A0G4K4K8_9SPIR</name>
<accession>A0A0G4K4K8</accession>
<evidence type="ECO:0008006" key="4">
    <source>
        <dbReference type="Google" id="ProtNLM"/>
    </source>
</evidence>
<feature type="chain" id="PRO_5005194575" description="Cell surface protein" evidence="1">
    <location>
        <begin position="21"/>
        <end position="309"/>
    </location>
</feature>
<evidence type="ECO:0000256" key="1">
    <source>
        <dbReference type="SAM" id="SignalP"/>
    </source>
</evidence>
<keyword evidence="3" id="KW-1185">Reference proteome</keyword>
<dbReference type="InterPro" id="IPR032675">
    <property type="entry name" value="LRR_dom_sf"/>
</dbReference>
<reference evidence="3" key="1">
    <citation type="submission" date="2015-04" db="EMBL/GenBank/DDBJ databases">
        <authorList>
            <person name="Mushtaq Mamoona"/>
        </authorList>
    </citation>
    <scope>NUCLEOTIDE SEQUENCE [LARGE SCALE GENOMIC DNA]</scope>
    <source>
        <strain evidence="3">AN4859/03</strain>
    </source>
</reference>
<evidence type="ECO:0000313" key="3">
    <source>
        <dbReference type="Proteomes" id="UP000043763"/>
    </source>
</evidence>
<dbReference type="AlphaFoldDB" id="A0A0G4K4K8"/>
<sequence>MKKKYILIFMLALIFVSCSAVIMSPNNNTEITDPMDPSKPIDPPEPDYPPWTEIQPPLPVLDDEAIKYGIDISQEDNIIKEQIKIKLKEYRNDKGQYKVIFTGKPKDDYLVSASLTKLTLEVARDLSISEAIIDVSNVYFNERKIKSRMFRGGVSLGYFNLSFILPENIIRVIEGNAFSFLNNYLREITIPDSVIGIDAAAFQLSEVLNKITFSEKSKLEYIGELAFSYSTVKEIVIPASVKSIGRKPFGSSLTTVTYLGTKPDTIMNNKNVFDDCVNLKTLLIPNAEDPDDPAWKTFLGGNFTDIRKQ</sequence>